<protein>
    <recommendedName>
        <fullName evidence="3">Thioesterase domain-containing protein</fullName>
    </recommendedName>
</protein>
<evidence type="ECO:0000259" key="3">
    <source>
        <dbReference type="Pfam" id="PF03061"/>
    </source>
</evidence>
<accession>A0A7R9ZJM3</accession>
<name>A0A7R9ZJM3_9STRA</name>
<comment type="similarity">
    <text evidence="1">Belongs to the thioesterase PaaI family.</text>
</comment>
<dbReference type="SUPFAM" id="SSF54637">
    <property type="entry name" value="Thioesterase/thiol ester dehydrase-isomerase"/>
    <property type="match status" value="1"/>
</dbReference>
<dbReference type="Gene3D" id="3.10.129.10">
    <property type="entry name" value="Hotdog Thioesterase"/>
    <property type="match status" value="2"/>
</dbReference>
<gene>
    <name evidence="4" type="ORF">CAUS1442_LOCUS1599</name>
</gene>
<proteinExistence type="inferred from homology"/>
<dbReference type="InterPro" id="IPR039298">
    <property type="entry name" value="ACOT13"/>
</dbReference>
<dbReference type="InterPro" id="IPR029069">
    <property type="entry name" value="HotDog_dom_sf"/>
</dbReference>
<dbReference type="InterPro" id="IPR006683">
    <property type="entry name" value="Thioestr_dom"/>
</dbReference>
<dbReference type="GO" id="GO:0047617">
    <property type="term" value="F:fatty acyl-CoA hydrolase activity"/>
    <property type="evidence" value="ECO:0007669"/>
    <property type="project" value="InterPro"/>
</dbReference>
<evidence type="ECO:0000256" key="2">
    <source>
        <dbReference type="ARBA" id="ARBA00022801"/>
    </source>
</evidence>
<dbReference type="PANTHER" id="PTHR21660:SF1">
    <property type="entry name" value="ACYL-COENZYME A THIOESTERASE 13"/>
    <property type="match status" value="1"/>
</dbReference>
<organism evidence="4">
    <name type="scientific">Craspedostauros australis</name>
    <dbReference type="NCBI Taxonomy" id="1486917"/>
    <lineage>
        <taxon>Eukaryota</taxon>
        <taxon>Sar</taxon>
        <taxon>Stramenopiles</taxon>
        <taxon>Ochrophyta</taxon>
        <taxon>Bacillariophyta</taxon>
        <taxon>Bacillariophyceae</taxon>
        <taxon>Bacillariophycidae</taxon>
        <taxon>Naviculales</taxon>
        <taxon>Naviculaceae</taxon>
        <taxon>Craspedostauros</taxon>
    </lineage>
</organism>
<dbReference type="CDD" id="cd03443">
    <property type="entry name" value="PaaI_thioesterase"/>
    <property type="match status" value="1"/>
</dbReference>
<reference evidence="4" key="1">
    <citation type="submission" date="2021-01" db="EMBL/GenBank/DDBJ databases">
        <authorList>
            <person name="Corre E."/>
            <person name="Pelletier E."/>
            <person name="Niang G."/>
            <person name="Scheremetjew M."/>
            <person name="Finn R."/>
            <person name="Kale V."/>
            <person name="Holt S."/>
            <person name="Cochrane G."/>
            <person name="Meng A."/>
            <person name="Brown T."/>
            <person name="Cohen L."/>
        </authorList>
    </citation>
    <scope>NUCLEOTIDE SEQUENCE</scope>
    <source>
        <strain evidence="4">CCMP3328</strain>
    </source>
</reference>
<dbReference type="EMBL" id="HBEF01002587">
    <property type="protein sequence ID" value="CAD8329501.1"/>
    <property type="molecule type" value="Transcribed_RNA"/>
</dbReference>
<evidence type="ECO:0000256" key="1">
    <source>
        <dbReference type="ARBA" id="ARBA00008324"/>
    </source>
</evidence>
<feature type="domain" description="Thioesterase" evidence="3">
    <location>
        <begin position="225"/>
        <end position="314"/>
    </location>
</feature>
<dbReference type="PANTHER" id="PTHR21660">
    <property type="entry name" value="THIOESTERASE SUPERFAMILY MEMBER-RELATED"/>
    <property type="match status" value="1"/>
</dbReference>
<evidence type="ECO:0000313" key="4">
    <source>
        <dbReference type="EMBL" id="CAD8329501.1"/>
    </source>
</evidence>
<keyword evidence="2" id="KW-0378">Hydrolase</keyword>
<dbReference type="AlphaFoldDB" id="A0A7R9ZJM3"/>
<dbReference type="Pfam" id="PF03061">
    <property type="entry name" value="4HBT"/>
    <property type="match status" value="1"/>
</dbReference>
<sequence>MSAKTPPHQAVTAALSFIKGAALQPASKPGFAHALRLSYNTINADRLGWDAKRKALTYRYAFEDVVTASPTLGTMTAIMDELTTNACFAVGQPSAPGLSLHMDMEWLIDDPTTLFGTDRKELDVVNIVTKLGRTISFTRAEYVHPVTQQIVAYGTHVKYMPTGSFFLDIIFNKSWAYALYKAVYRVNTADVPNTYPLQDVIATHMQHTGLGHATFHITREHTNPFGGLHGGCHAVLMEAVAMPLAKSVLSKRMKISTNGDDDNVRAFVKSIKIDYLSAGKVGQDIRITAETIEEEVHGTKVSLRVKLSRSDGRVLSDATMLVAAGASASSPPPVTSRM</sequence>